<evidence type="ECO:0000313" key="2">
    <source>
        <dbReference type="EMBL" id="KAG2289699.1"/>
    </source>
</evidence>
<evidence type="ECO:0000256" key="1">
    <source>
        <dbReference type="SAM" id="MobiDB-lite"/>
    </source>
</evidence>
<organism evidence="2 3">
    <name type="scientific">Brassica carinata</name>
    <name type="common">Ethiopian mustard</name>
    <name type="synonym">Abyssinian cabbage</name>
    <dbReference type="NCBI Taxonomy" id="52824"/>
    <lineage>
        <taxon>Eukaryota</taxon>
        <taxon>Viridiplantae</taxon>
        <taxon>Streptophyta</taxon>
        <taxon>Embryophyta</taxon>
        <taxon>Tracheophyta</taxon>
        <taxon>Spermatophyta</taxon>
        <taxon>Magnoliopsida</taxon>
        <taxon>eudicotyledons</taxon>
        <taxon>Gunneridae</taxon>
        <taxon>Pentapetalae</taxon>
        <taxon>rosids</taxon>
        <taxon>malvids</taxon>
        <taxon>Brassicales</taxon>
        <taxon>Brassicaceae</taxon>
        <taxon>Brassiceae</taxon>
        <taxon>Brassica</taxon>
    </lineage>
</organism>
<protein>
    <submittedName>
        <fullName evidence="2">Uncharacterized protein</fullName>
    </submittedName>
</protein>
<comment type="caution">
    <text evidence="2">The sequence shown here is derived from an EMBL/GenBank/DDBJ whole genome shotgun (WGS) entry which is preliminary data.</text>
</comment>
<dbReference type="AlphaFoldDB" id="A0A8X7RII1"/>
<gene>
    <name evidence="2" type="ORF">Bca52824_049303</name>
</gene>
<sequence length="66" mass="6823">MAGASSLQQAPDPPDPGADNLGSGSPLHSSQFPPLSHSPKPQSLGLHYRSSFFSLELGSGYSALSR</sequence>
<feature type="compositionally biased region" description="Polar residues" evidence="1">
    <location>
        <begin position="22"/>
        <end position="33"/>
    </location>
</feature>
<evidence type="ECO:0000313" key="3">
    <source>
        <dbReference type="Proteomes" id="UP000886595"/>
    </source>
</evidence>
<feature type="region of interest" description="Disordered" evidence="1">
    <location>
        <begin position="1"/>
        <end position="43"/>
    </location>
</feature>
<dbReference type="EMBL" id="JAAMPC010000010">
    <property type="protein sequence ID" value="KAG2289699.1"/>
    <property type="molecule type" value="Genomic_DNA"/>
</dbReference>
<proteinExistence type="predicted"/>
<name>A0A8X7RII1_BRACI</name>
<reference evidence="2 3" key="1">
    <citation type="submission" date="2020-02" db="EMBL/GenBank/DDBJ databases">
        <authorList>
            <person name="Ma Q."/>
            <person name="Huang Y."/>
            <person name="Song X."/>
            <person name="Pei D."/>
        </authorList>
    </citation>
    <scope>NUCLEOTIDE SEQUENCE [LARGE SCALE GENOMIC DNA]</scope>
    <source>
        <strain evidence="2">Sxm20200214</strain>
        <tissue evidence="2">Leaf</tissue>
    </source>
</reference>
<accession>A0A8X7RII1</accession>
<dbReference type="Proteomes" id="UP000886595">
    <property type="component" value="Unassembled WGS sequence"/>
</dbReference>
<keyword evidence="3" id="KW-1185">Reference proteome</keyword>